<gene>
    <name evidence="2" type="ORF">A2940_00575</name>
</gene>
<dbReference type="EMBL" id="MHUH01000022">
    <property type="protein sequence ID" value="OHA73123.1"/>
    <property type="molecule type" value="Genomic_DNA"/>
</dbReference>
<dbReference type="Proteomes" id="UP000178421">
    <property type="component" value="Unassembled WGS sequence"/>
</dbReference>
<dbReference type="AlphaFoldDB" id="A0A1G2RJU9"/>
<evidence type="ECO:0000256" key="1">
    <source>
        <dbReference type="SAM" id="Phobius"/>
    </source>
</evidence>
<sequence length="87" mass="9033">MAECGCSCCSGGGFSGGGGGESTPYSYSNNVPEKEELNWFVCLAGGFLGLVGLLILLFVQQRRKVSWDAYVLGLAGVNVLGGLILLL</sequence>
<evidence type="ECO:0000313" key="2">
    <source>
        <dbReference type="EMBL" id="OHA73123.1"/>
    </source>
</evidence>
<keyword evidence="1" id="KW-0812">Transmembrane</keyword>
<feature type="transmembrane region" description="Helical" evidence="1">
    <location>
        <begin position="37"/>
        <end position="57"/>
    </location>
</feature>
<protein>
    <submittedName>
        <fullName evidence="2">Uncharacterized protein</fullName>
    </submittedName>
</protein>
<reference evidence="2 3" key="1">
    <citation type="journal article" date="2016" name="Nat. Commun.">
        <title>Thousands of microbial genomes shed light on interconnected biogeochemical processes in an aquifer system.</title>
        <authorList>
            <person name="Anantharaman K."/>
            <person name="Brown C.T."/>
            <person name="Hug L.A."/>
            <person name="Sharon I."/>
            <person name="Castelle C.J."/>
            <person name="Probst A.J."/>
            <person name="Thomas B.C."/>
            <person name="Singh A."/>
            <person name="Wilkins M.J."/>
            <person name="Karaoz U."/>
            <person name="Brodie E.L."/>
            <person name="Williams K.H."/>
            <person name="Hubbard S.S."/>
            <person name="Banfield J.F."/>
        </authorList>
    </citation>
    <scope>NUCLEOTIDE SEQUENCE [LARGE SCALE GENOMIC DNA]</scope>
</reference>
<keyword evidence="1" id="KW-1133">Transmembrane helix</keyword>
<accession>A0A1G2RJU9</accession>
<evidence type="ECO:0000313" key="3">
    <source>
        <dbReference type="Proteomes" id="UP000178421"/>
    </source>
</evidence>
<keyword evidence="1" id="KW-0472">Membrane</keyword>
<comment type="caution">
    <text evidence="2">The sequence shown here is derived from an EMBL/GenBank/DDBJ whole genome shotgun (WGS) entry which is preliminary data.</text>
</comment>
<feature type="transmembrane region" description="Helical" evidence="1">
    <location>
        <begin position="69"/>
        <end position="86"/>
    </location>
</feature>
<name>A0A1G2RJU9_9BACT</name>
<organism evidence="2 3">
    <name type="scientific">Candidatus Wildermuthbacteria bacterium RIFCSPLOWO2_01_FULL_48_29</name>
    <dbReference type="NCBI Taxonomy" id="1802462"/>
    <lineage>
        <taxon>Bacteria</taxon>
        <taxon>Candidatus Wildermuthiibacteriota</taxon>
    </lineage>
</organism>
<proteinExistence type="predicted"/>